<dbReference type="Proteomes" id="UP000184226">
    <property type="component" value="Unassembled WGS sequence"/>
</dbReference>
<gene>
    <name evidence="1" type="ORF">SAMN04488135_104402</name>
</gene>
<reference evidence="1 2" key="1">
    <citation type="submission" date="2016-11" db="EMBL/GenBank/DDBJ databases">
        <authorList>
            <person name="Jaros S."/>
            <person name="Januszkiewicz K."/>
            <person name="Wedrychowicz H."/>
        </authorList>
    </citation>
    <scope>NUCLEOTIDE SEQUENCE [LARGE SCALE GENOMIC DNA]</scope>
    <source>
        <strain evidence="1 2">CGMCC 1.10190</strain>
    </source>
</reference>
<dbReference type="STRING" id="658167.SAMN04488135_104402"/>
<dbReference type="EMBL" id="FQXE01000004">
    <property type="protein sequence ID" value="SHH75183.1"/>
    <property type="molecule type" value="Genomic_DNA"/>
</dbReference>
<proteinExistence type="predicted"/>
<organism evidence="1 2">
    <name type="scientific">Pollutimonas bauzanensis</name>
    <dbReference type="NCBI Taxonomy" id="658167"/>
    <lineage>
        <taxon>Bacteria</taxon>
        <taxon>Pseudomonadati</taxon>
        <taxon>Pseudomonadota</taxon>
        <taxon>Betaproteobacteria</taxon>
        <taxon>Burkholderiales</taxon>
        <taxon>Alcaligenaceae</taxon>
        <taxon>Pollutimonas</taxon>
    </lineage>
</organism>
<keyword evidence="2" id="KW-1185">Reference proteome</keyword>
<evidence type="ECO:0000313" key="1">
    <source>
        <dbReference type="EMBL" id="SHH75183.1"/>
    </source>
</evidence>
<protein>
    <submittedName>
        <fullName evidence="1">Uncharacterized protein</fullName>
    </submittedName>
</protein>
<dbReference type="AlphaFoldDB" id="A0A1M5VJT6"/>
<accession>A0A1M5VJT6</accession>
<evidence type="ECO:0000313" key="2">
    <source>
        <dbReference type="Proteomes" id="UP000184226"/>
    </source>
</evidence>
<sequence>MMKPDIPSIKSWSQEQRCDMIADFWVSLWSSIQLSILRDKGAEDLIRFKTLILRTHQRTHFLDGLDKLHIDRSLPPAVVAAQYHYLSNKIGGLNLQYIEESPKKVWIRYLPPVWSFPDLSLVAVPSSVQRAVFTGWHPFNGVSLGAPQLGFVVTKVVQEGEPYDEGYFFEYDHVLEPDERIQYLPSPVSPDFDPGSAPELDPVEWPAERLIKAKRNFARGYVEDGIRTAVQMYGEHAGSALIAHAARLCALVRFEKLRADLGVHGNTARDLVDIFSAISQLAGESLEALELGPGQFSVTRRNRLFMGQPVHLGAFSALFQYVVMAARMLSARVRVDLVSVGIEDGVVVENWTARDTCERLY</sequence>
<name>A0A1M5VJT6_9BURK</name>